<comment type="similarity">
    <text evidence="1">Belongs to the cytochrome P450 family.</text>
</comment>
<proteinExistence type="inferred from homology"/>
<sequence length="411" mass="44368">MPVPELDQLAASGAPPLDATTADPDGAFEKLWRGYGPVAPVELTPGVHAWLVMGYDELRTITRDEHLFSRDGRRWRLFQDGTVPPDSPLGPMMFFRDNVIGHDGEEHRRLRRPLQEAIAGVDHRRLRRTVERLCTGLIAQVAPRGTADLVADYAAAVPLLTIGELIGLDAAQSAELLAAMHLLFSSGEQAQEGNARFEALLGGLLAAKSAAPGPDVTSALLRHPDLRSDAEVLQTLVVLVSAGNHTLISWIAQSLRLTLTDPRFASRVRGGRLSVDDALDEVLARQPPMINMPARYALADVELGGRRIARGDALILGLAAASRDTRAHTPGWWTHGNRASLAWSAGPHACPARDPARTIARTAVGAAGHLLRDMRVTEDPDAIGNEPSPWTRIPRRLPVAFTPASIDPVLV</sequence>
<keyword evidence="4" id="KW-1185">Reference proteome</keyword>
<accession>A0A6I4W189</accession>
<dbReference type="InterPro" id="IPR036396">
    <property type="entry name" value="Cyt_P450_sf"/>
</dbReference>
<dbReference type="InterPro" id="IPR002397">
    <property type="entry name" value="Cyt_P450_B"/>
</dbReference>
<dbReference type="GO" id="GO:0016705">
    <property type="term" value="F:oxidoreductase activity, acting on paired donors, with incorporation or reduction of molecular oxygen"/>
    <property type="evidence" value="ECO:0007669"/>
    <property type="project" value="InterPro"/>
</dbReference>
<dbReference type="EMBL" id="WUTW01000001">
    <property type="protein sequence ID" value="MXQ62420.1"/>
    <property type="molecule type" value="Genomic_DNA"/>
</dbReference>
<reference evidence="3 4" key="1">
    <citation type="submission" date="2019-12" db="EMBL/GenBank/DDBJ databases">
        <title>Nocardia macrotermitis sp. nov. and Nocardia aurantia sp. nov., isolated from the gut of the fungus growing-termite Macrotermes natalensis.</title>
        <authorList>
            <person name="Christine B."/>
            <person name="Rene B."/>
        </authorList>
    </citation>
    <scope>NUCLEOTIDE SEQUENCE [LARGE SCALE GENOMIC DNA]</scope>
    <source>
        <strain evidence="3 4">DSM 102126</strain>
    </source>
</reference>
<feature type="region of interest" description="Disordered" evidence="2">
    <location>
        <begin position="1"/>
        <end position="23"/>
    </location>
</feature>
<comment type="caution">
    <text evidence="3">The sequence shown here is derived from an EMBL/GenBank/DDBJ whole genome shotgun (WGS) entry which is preliminary data.</text>
</comment>
<evidence type="ECO:0000256" key="1">
    <source>
        <dbReference type="ARBA" id="ARBA00010617"/>
    </source>
</evidence>
<dbReference type="OrthoDB" id="4133219at2"/>
<name>A0A6I4W189_9ACTN</name>
<dbReference type="Gene3D" id="1.10.630.10">
    <property type="entry name" value="Cytochrome P450"/>
    <property type="match status" value="1"/>
</dbReference>
<protein>
    <submittedName>
        <fullName evidence="3">Cytochrome P450</fullName>
    </submittedName>
</protein>
<dbReference type="RefSeq" id="WP_161102292.1">
    <property type="nucleotide sequence ID" value="NZ_JBHLYI010000009.1"/>
</dbReference>
<evidence type="ECO:0000313" key="3">
    <source>
        <dbReference type="EMBL" id="MXQ62420.1"/>
    </source>
</evidence>
<dbReference type="PRINTS" id="PR00359">
    <property type="entry name" value="BP450"/>
</dbReference>
<dbReference type="GO" id="GO:0020037">
    <property type="term" value="F:heme binding"/>
    <property type="evidence" value="ECO:0007669"/>
    <property type="project" value="InterPro"/>
</dbReference>
<dbReference type="PANTHER" id="PTHR46696">
    <property type="entry name" value="P450, PUTATIVE (EUROFUNG)-RELATED"/>
    <property type="match status" value="1"/>
</dbReference>
<dbReference type="AlphaFoldDB" id="A0A6I4W189"/>
<dbReference type="SUPFAM" id="SSF48264">
    <property type="entry name" value="Cytochrome P450"/>
    <property type="match status" value="1"/>
</dbReference>
<dbReference type="Proteomes" id="UP000431901">
    <property type="component" value="Unassembled WGS sequence"/>
</dbReference>
<dbReference type="GO" id="GO:0005506">
    <property type="term" value="F:iron ion binding"/>
    <property type="evidence" value="ECO:0007669"/>
    <property type="project" value="InterPro"/>
</dbReference>
<dbReference type="PANTHER" id="PTHR46696:SF1">
    <property type="entry name" value="CYTOCHROME P450 YJIB-RELATED"/>
    <property type="match status" value="1"/>
</dbReference>
<evidence type="ECO:0000256" key="2">
    <source>
        <dbReference type="SAM" id="MobiDB-lite"/>
    </source>
</evidence>
<dbReference type="GO" id="GO:0004497">
    <property type="term" value="F:monooxygenase activity"/>
    <property type="evidence" value="ECO:0007669"/>
    <property type="project" value="InterPro"/>
</dbReference>
<gene>
    <name evidence="3" type="ORF">GQ466_00040</name>
</gene>
<organism evidence="3 4">
    <name type="scientific">Actinomadura rayongensis</name>
    <dbReference type="NCBI Taxonomy" id="1429076"/>
    <lineage>
        <taxon>Bacteria</taxon>
        <taxon>Bacillati</taxon>
        <taxon>Actinomycetota</taxon>
        <taxon>Actinomycetes</taxon>
        <taxon>Streptosporangiales</taxon>
        <taxon>Thermomonosporaceae</taxon>
        <taxon>Actinomadura</taxon>
    </lineage>
</organism>
<evidence type="ECO:0000313" key="4">
    <source>
        <dbReference type="Proteomes" id="UP000431901"/>
    </source>
</evidence>